<dbReference type="PANTHER" id="PTHR21382:SF1">
    <property type="entry name" value="NADH DEHYDROGENASE [UBIQUINONE] 1 ALPHA SUBCOMPLEX SUBUNIT 11"/>
    <property type="match status" value="1"/>
</dbReference>
<evidence type="ECO:0000256" key="6">
    <source>
        <dbReference type="ARBA" id="ARBA00023136"/>
    </source>
</evidence>
<comment type="caution">
    <text evidence="8">The sequence shown here is derived from an EMBL/GenBank/DDBJ whole genome shotgun (WGS) entry which is preliminary data.</text>
</comment>
<gene>
    <name evidence="8" type="ORF">NA57DRAFT_42572</name>
</gene>
<evidence type="ECO:0000313" key="9">
    <source>
        <dbReference type="Proteomes" id="UP000799772"/>
    </source>
</evidence>
<keyword evidence="4" id="KW-1133">Transmembrane helix</keyword>
<dbReference type="GO" id="GO:0045271">
    <property type="term" value="C:respiratory chain complex I"/>
    <property type="evidence" value="ECO:0007669"/>
    <property type="project" value="InterPro"/>
</dbReference>
<dbReference type="InterPro" id="IPR039205">
    <property type="entry name" value="NDUFA11"/>
</dbReference>
<dbReference type="EMBL" id="ML978129">
    <property type="protein sequence ID" value="KAF2096482.1"/>
    <property type="molecule type" value="Genomic_DNA"/>
</dbReference>
<evidence type="ECO:0000256" key="7">
    <source>
        <dbReference type="SAM" id="MobiDB-lite"/>
    </source>
</evidence>
<dbReference type="GO" id="GO:0005743">
    <property type="term" value="C:mitochondrial inner membrane"/>
    <property type="evidence" value="ECO:0007669"/>
    <property type="project" value="UniProtKB-SubCell"/>
</dbReference>
<organism evidence="8 9">
    <name type="scientific">Rhizodiscina lignyota</name>
    <dbReference type="NCBI Taxonomy" id="1504668"/>
    <lineage>
        <taxon>Eukaryota</taxon>
        <taxon>Fungi</taxon>
        <taxon>Dikarya</taxon>
        <taxon>Ascomycota</taxon>
        <taxon>Pezizomycotina</taxon>
        <taxon>Dothideomycetes</taxon>
        <taxon>Pleosporomycetidae</taxon>
        <taxon>Aulographales</taxon>
        <taxon>Rhizodiscinaceae</taxon>
        <taxon>Rhizodiscina</taxon>
    </lineage>
</organism>
<evidence type="ECO:0000256" key="4">
    <source>
        <dbReference type="ARBA" id="ARBA00022989"/>
    </source>
</evidence>
<evidence type="ECO:0000256" key="2">
    <source>
        <dbReference type="ARBA" id="ARBA00022692"/>
    </source>
</evidence>
<dbReference type="PANTHER" id="PTHR21382">
    <property type="entry name" value="NADH-UBIQUINONE OXIDOREDUCTASE SUBUNIT"/>
    <property type="match status" value="1"/>
</dbReference>
<protein>
    <submittedName>
        <fullName evidence="8">NADH-ubiquinone oxidoreductase 213 kDa subunit</fullName>
    </submittedName>
</protein>
<comment type="subcellular location">
    <subcellularLocation>
        <location evidence="1">Mitochondrion inner membrane</location>
        <topology evidence="1">Multi-pass membrane protein</topology>
    </subcellularLocation>
</comment>
<evidence type="ECO:0000256" key="3">
    <source>
        <dbReference type="ARBA" id="ARBA00022792"/>
    </source>
</evidence>
<accession>A0A9P4IDD3</accession>
<evidence type="ECO:0000256" key="1">
    <source>
        <dbReference type="ARBA" id="ARBA00004448"/>
    </source>
</evidence>
<dbReference type="GO" id="GO:0006120">
    <property type="term" value="P:mitochondrial electron transport, NADH to ubiquinone"/>
    <property type="evidence" value="ECO:0007669"/>
    <property type="project" value="InterPro"/>
</dbReference>
<evidence type="ECO:0000313" key="8">
    <source>
        <dbReference type="EMBL" id="KAF2096482.1"/>
    </source>
</evidence>
<keyword evidence="9" id="KW-1185">Reference proteome</keyword>
<evidence type="ECO:0000256" key="5">
    <source>
        <dbReference type="ARBA" id="ARBA00023128"/>
    </source>
</evidence>
<dbReference type="OrthoDB" id="1913277at2759"/>
<keyword evidence="5" id="KW-0496">Mitochondrion</keyword>
<name>A0A9P4IDD3_9PEZI</name>
<keyword evidence="2" id="KW-0812">Transmembrane</keyword>
<reference evidence="8" key="1">
    <citation type="journal article" date="2020" name="Stud. Mycol.">
        <title>101 Dothideomycetes genomes: a test case for predicting lifestyles and emergence of pathogens.</title>
        <authorList>
            <person name="Haridas S."/>
            <person name="Albert R."/>
            <person name="Binder M."/>
            <person name="Bloem J."/>
            <person name="Labutti K."/>
            <person name="Salamov A."/>
            <person name="Andreopoulos B."/>
            <person name="Baker S."/>
            <person name="Barry K."/>
            <person name="Bills G."/>
            <person name="Bluhm B."/>
            <person name="Cannon C."/>
            <person name="Castanera R."/>
            <person name="Culley D."/>
            <person name="Daum C."/>
            <person name="Ezra D."/>
            <person name="Gonzalez J."/>
            <person name="Henrissat B."/>
            <person name="Kuo A."/>
            <person name="Liang C."/>
            <person name="Lipzen A."/>
            <person name="Lutzoni F."/>
            <person name="Magnuson J."/>
            <person name="Mondo S."/>
            <person name="Nolan M."/>
            <person name="Ohm R."/>
            <person name="Pangilinan J."/>
            <person name="Park H.-J."/>
            <person name="Ramirez L."/>
            <person name="Alfaro M."/>
            <person name="Sun H."/>
            <person name="Tritt A."/>
            <person name="Yoshinaga Y."/>
            <person name="Zwiers L.-H."/>
            <person name="Turgeon B."/>
            <person name="Goodwin S."/>
            <person name="Spatafora J."/>
            <person name="Crous P."/>
            <person name="Grigoriev I."/>
        </authorList>
    </citation>
    <scope>NUCLEOTIDE SEQUENCE</scope>
    <source>
        <strain evidence="8">CBS 133067</strain>
    </source>
</reference>
<dbReference type="AlphaFoldDB" id="A0A9P4IDD3"/>
<dbReference type="Proteomes" id="UP000799772">
    <property type="component" value="Unassembled WGS sequence"/>
</dbReference>
<keyword evidence="6" id="KW-0472">Membrane</keyword>
<dbReference type="Pfam" id="PF02466">
    <property type="entry name" value="Tim17"/>
    <property type="match status" value="1"/>
</dbReference>
<sequence>MDQGDQFHANRPHNRLAPPDGAEQEPYKPIDAVSETVKTTAIMGGAGAILSGVQNSLARQNLGLMGIFTRTGGTIVTFAAIGASYAFCSSASANLREKKDSYNQAIGGFFGGAMLGLRARSLPSMVGYGAGLAVLMFTYDYGGGQLNGYFKDPQVDEYERHEQLRRNRRRPIQETLAEMGEGRGVYGPGYEERRAERIKERYGIDVPIGKQPAGGSS</sequence>
<keyword evidence="3" id="KW-0999">Mitochondrion inner membrane</keyword>
<proteinExistence type="predicted"/>
<feature type="region of interest" description="Disordered" evidence="7">
    <location>
        <begin position="1"/>
        <end position="26"/>
    </location>
</feature>